<dbReference type="AlphaFoldDB" id="A0A6A6C7T0"/>
<dbReference type="PANTHER" id="PTHR11566">
    <property type="entry name" value="DYNAMIN"/>
    <property type="match status" value="1"/>
</dbReference>
<dbReference type="GeneID" id="54562186"/>
<dbReference type="InterPro" id="IPR045063">
    <property type="entry name" value="Dynamin_N"/>
</dbReference>
<dbReference type="GO" id="GO:0005739">
    <property type="term" value="C:mitochondrion"/>
    <property type="evidence" value="ECO:0007669"/>
    <property type="project" value="TreeGrafter"/>
</dbReference>
<evidence type="ECO:0000256" key="1">
    <source>
        <dbReference type="ARBA" id="ARBA00022741"/>
    </source>
</evidence>
<dbReference type="Proteomes" id="UP000799537">
    <property type="component" value="Unassembled WGS sequence"/>
</dbReference>
<dbReference type="InterPro" id="IPR022812">
    <property type="entry name" value="Dynamin"/>
</dbReference>
<dbReference type="Gene3D" id="1.20.120.1240">
    <property type="entry name" value="Dynamin, middle domain"/>
    <property type="match status" value="1"/>
</dbReference>
<evidence type="ECO:0000313" key="7">
    <source>
        <dbReference type="Proteomes" id="UP000799537"/>
    </source>
</evidence>
<dbReference type="PROSITE" id="PS00410">
    <property type="entry name" value="G_DYNAMIN_1"/>
    <property type="match status" value="1"/>
</dbReference>
<keyword evidence="2 3" id="KW-0342">GTP-binding</keyword>
<dbReference type="SUPFAM" id="SSF52540">
    <property type="entry name" value="P-loop containing nucleoside triphosphate hydrolases"/>
    <property type="match status" value="1"/>
</dbReference>
<dbReference type="RefSeq" id="XP_033662335.1">
    <property type="nucleotide sequence ID" value="XM_033808914.1"/>
</dbReference>
<gene>
    <name evidence="6" type="ORF">M409DRAFT_28176</name>
</gene>
<dbReference type="InterPro" id="IPR020850">
    <property type="entry name" value="GED_dom"/>
</dbReference>
<dbReference type="Pfam" id="PF00350">
    <property type="entry name" value="Dynamin_N"/>
    <property type="match status" value="1"/>
</dbReference>
<dbReference type="InterPro" id="IPR000375">
    <property type="entry name" value="Dynamin_stalk"/>
</dbReference>
<organism evidence="6 7">
    <name type="scientific">Zasmidium cellare ATCC 36951</name>
    <dbReference type="NCBI Taxonomy" id="1080233"/>
    <lineage>
        <taxon>Eukaryota</taxon>
        <taxon>Fungi</taxon>
        <taxon>Dikarya</taxon>
        <taxon>Ascomycota</taxon>
        <taxon>Pezizomycotina</taxon>
        <taxon>Dothideomycetes</taxon>
        <taxon>Dothideomycetidae</taxon>
        <taxon>Mycosphaerellales</taxon>
        <taxon>Mycosphaerellaceae</taxon>
        <taxon>Zasmidium</taxon>
    </lineage>
</organism>
<feature type="domain" description="GED" evidence="4">
    <location>
        <begin position="644"/>
        <end position="733"/>
    </location>
</feature>
<dbReference type="CDD" id="cd08771">
    <property type="entry name" value="DLP_1"/>
    <property type="match status" value="1"/>
</dbReference>
<dbReference type="GO" id="GO:0006897">
    <property type="term" value="P:endocytosis"/>
    <property type="evidence" value="ECO:0007669"/>
    <property type="project" value="TreeGrafter"/>
</dbReference>
<dbReference type="FunFam" id="3.40.50.300:FF:001425">
    <property type="entry name" value="Dynamin GTPase, putative"/>
    <property type="match status" value="1"/>
</dbReference>
<dbReference type="GO" id="GO:0005525">
    <property type="term" value="F:GTP binding"/>
    <property type="evidence" value="ECO:0007669"/>
    <property type="project" value="UniProtKB-KW"/>
</dbReference>
<dbReference type="GO" id="GO:0016020">
    <property type="term" value="C:membrane"/>
    <property type="evidence" value="ECO:0007669"/>
    <property type="project" value="TreeGrafter"/>
</dbReference>
<dbReference type="PROSITE" id="PS51388">
    <property type="entry name" value="GED"/>
    <property type="match status" value="1"/>
</dbReference>
<dbReference type="PRINTS" id="PR00195">
    <property type="entry name" value="DYNAMIN"/>
</dbReference>
<dbReference type="SMART" id="SM00053">
    <property type="entry name" value="DYNc"/>
    <property type="match status" value="1"/>
</dbReference>
<dbReference type="InterPro" id="IPR019762">
    <property type="entry name" value="Dynamin_GTPase_CS"/>
</dbReference>
<dbReference type="InterPro" id="IPR027417">
    <property type="entry name" value="P-loop_NTPase"/>
</dbReference>
<dbReference type="Gene3D" id="3.40.50.300">
    <property type="entry name" value="P-loop containing nucleotide triphosphate hydrolases"/>
    <property type="match status" value="1"/>
</dbReference>
<dbReference type="InterPro" id="IPR001401">
    <property type="entry name" value="Dynamin_GTPase"/>
</dbReference>
<protein>
    <recommendedName>
        <fullName evidence="8">GED domain-containing protein</fullName>
    </recommendedName>
</protein>
<dbReference type="OrthoDB" id="415706at2759"/>
<evidence type="ECO:0000259" key="4">
    <source>
        <dbReference type="PROSITE" id="PS51388"/>
    </source>
</evidence>
<dbReference type="Pfam" id="PF01031">
    <property type="entry name" value="Dynamin_M"/>
    <property type="match status" value="1"/>
</dbReference>
<evidence type="ECO:0000256" key="2">
    <source>
        <dbReference type="ARBA" id="ARBA00023134"/>
    </source>
</evidence>
<evidence type="ECO:0000256" key="3">
    <source>
        <dbReference type="RuleBase" id="RU003932"/>
    </source>
</evidence>
<keyword evidence="1 3" id="KW-0547">Nucleotide-binding</keyword>
<dbReference type="GO" id="GO:0000266">
    <property type="term" value="P:mitochondrial fission"/>
    <property type="evidence" value="ECO:0007669"/>
    <property type="project" value="TreeGrafter"/>
</dbReference>
<dbReference type="GO" id="GO:0008017">
    <property type="term" value="F:microtubule binding"/>
    <property type="evidence" value="ECO:0007669"/>
    <property type="project" value="TreeGrafter"/>
</dbReference>
<dbReference type="PROSITE" id="PS51718">
    <property type="entry name" value="G_DYNAMIN_2"/>
    <property type="match status" value="1"/>
</dbReference>
<accession>A0A6A6C7T0</accession>
<name>A0A6A6C7T0_ZASCE</name>
<dbReference type="PANTHER" id="PTHR11566:SF215">
    <property type="entry name" value="DYNAMIN GTPASE"/>
    <property type="match status" value="1"/>
</dbReference>
<evidence type="ECO:0000259" key="5">
    <source>
        <dbReference type="PROSITE" id="PS51718"/>
    </source>
</evidence>
<dbReference type="GO" id="GO:0048312">
    <property type="term" value="P:intracellular distribution of mitochondria"/>
    <property type="evidence" value="ECO:0007669"/>
    <property type="project" value="TreeGrafter"/>
</dbReference>
<comment type="similarity">
    <text evidence="3">Belongs to the TRAFAC class dynamin-like GTPase superfamily. Dynamin/Fzo/YdjA family.</text>
</comment>
<evidence type="ECO:0008006" key="8">
    <source>
        <dbReference type="Google" id="ProtNLM"/>
    </source>
</evidence>
<dbReference type="GO" id="GO:0016559">
    <property type="term" value="P:peroxisome fission"/>
    <property type="evidence" value="ECO:0007669"/>
    <property type="project" value="TreeGrafter"/>
</dbReference>
<feature type="domain" description="Dynamin-type G" evidence="5">
    <location>
        <begin position="34"/>
        <end position="327"/>
    </location>
</feature>
<evidence type="ECO:0000313" key="6">
    <source>
        <dbReference type="EMBL" id="KAF2161446.1"/>
    </source>
</evidence>
<sequence length="733" mass="81806">MATNGAPATEHYGLGSPLMLEKIDKLFACGVGELVDLPQIVVVGDQSCGKSSVLEGLIKKPLPRDSGLCTRFATQIVFRRSVREDICISIIPDRAASIEHSTRLKAWRKSVTSLDSKAFSDIMQEVHEVMGLSKGSSDAGLRKPTFSNDVLRLELSGPDQEHLSVIDVPGIFKSTTEGLTTKADISLVRSMVKSYMDNPRSVMLAVIPANVDVATQEILELAAEADPHQDRTLGVLTKPDLVDRGAELRVIELLDGRARPMKLGWHMIRNPGQLELSDKSLDRDTLEADFFRTLVPWKDIDKEKVGISSLRERLKEVLSQLVKREFPKVKVEIRSKLDDRHRRLNDLGPERGGFGEQMAYLTNMAVRFQRLAAAALSANHGADSMFDTQEALRLTPAVMLRMKTFSDEMGRLGETYSFLPADDGGIPIPEGPADVTVVLDKEPEPQPKKVKTSQPKHPFETRRQIDIEELQDVLHPQVSCEPPIRGEIKDWLFQVFQGNRGFELGTFNASILATVMKKQSSKWMDISLGFVSDVVVMVHHFIITALGSICKDDDSRRSLVNALFDDLIARYQTALANTKFLLEVENGDTRMTLNHYFNDNLQKSRQEKVVAGLKKGAFHTMQGTVVKLEQAIQTNNMSNDDHTIIEIHDILKAYYKVSRKTFVDNVCKQATLYYLLHPDKGPLALFSPLFVSQLSPTQLAEIAGEAPALRRQRTQLTKEITSLTEAMKILARA</sequence>
<reference evidence="6" key="1">
    <citation type="journal article" date="2020" name="Stud. Mycol.">
        <title>101 Dothideomycetes genomes: a test case for predicting lifestyles and emergence of pathogens.</title>
        <authorList>
            <person name="Haridas S."/>
            <person name="Albert R."/>
            <person name="Binder M."/>
            <person name="Bloem J."/>
            <person name="Labutti K."/>
            <person name="Salamov A."/>
            <person name="Andreopoulos B."/>
            <person name="Baker S."/>
            <person name="Barry K."/>
            <person name="Bills G."/>
            <person name="Bluhm B."/>
            <person name="Cannon C."/>
            <person name="Castanera R."/>
            <person name="Culley D."/>
            <person name="Daum C."/>
            <person name="Ezra D."/>
            <person name="Gonzalez J."/>
            <person name="Henrissat B."/>
            <person name="Kuo A."/>
            <person name="Liang C."/>
            <person name="Lipzen A."/>
            <person name="Lutzoni F."/>
            <person name="Magnuson J."/>
            <person name="Mondo S."/>
            <person name="Nolan M."/>
            <person name="Ohm R."/>
            <person name="Pangilinan J."/>
            <person name="Park H.-J."/>
            <person name="Ramirez L."/>
            <person name="Alfaro M."/>
            <person name="Sun H."/>
            <person name="Tritt A."/>
            <person name="Yoshinaga Y."/>
            <person name="Zwiers L.-H."/>
            <person name="Turgeon B."/>
            <person name="Goodwin S."/>
            <person name="Spatafora J."/>
            <person name="Crous P."/>
            <person name="Grigoriev I."/>
        </authorList>
    </citation>
    <scope>NUCLEOTIDE SEQUENCE</scope>
    <source>
        <strain evidence="6">ATCC 36951</strain>
    </source>
</reference>
<proteinExistence type="inferred from homology"/>
<dbReference type="EMBL" id="ML993619">
    <property type="protein sequence ID" value="KAF2161446.1"/>
    <property type="molecule type" value="Genomic_DNA"/>
</dbReference>
<dbReference type="InterPro" id="IPR030381">
    <property type="entry name" value="G_DYNAMIN_dom"/>
</dbReference>
<keyword evidence="7" id="KW-1185">Reference proteome</keyword>
<dbReference type="GO" id="GO:0005874">
    <property type="term" value="C:microtubule"/>
    <property type="evidence" value="ECO:0007669"/>
    <property type="project" value="TreeGrafter"/>
</dbReference>
<dbReference type="GO" id="GO:0003924">
    <property type="term" value="F:GTPase activity"/>
    <property type="evidence" value="ECO:0007669"/>
    <property type="project" value="InterPro"/>
</dbReference>